<organism evidence="2 6">
    <name type="scientific">Didymodactylos carnosus</name>
    <dbReference type="NCBI Taxonomy" id="1234261"/>
    <lineage>
        <taxon>Eukaryota</taxon>
        <taxon>Metazoa</taxon>
        <taxon>Spiralia</taxon>
        <taxon>Gnathifera</taxon>
        <taxon>Rotifera</taxon>
        <taxon>Eurotatoria</taxon>
        <taxon>Bdelloidea</taxon>
        <taxon>Philodinida</taxon>
        <taxon>Philodinidae</taxon>
        <taxon>Didymodactylos</taxon>
    </lineage>
</organism>
<feature type="domain" description="Tubulin polyglutamylase complex subunit 1-like C-terminal" evidence="1">
    <location>
        <begin position="16"/>
        <end position="116"/>
    </location>
</feature>
<dbReference type="EMBL" id="CAJOBC010001827">
    <property type="protein sequence ID" value="CAF3701000.1"/>
    <property type="molecule type" value="Genomic_DNA"/>
</dbReference>
<name>A0A814AYQ1_9BILA</name>
<reference evidence="2" key="1">
    <citation type="submission" date="2021-02" db="EMBL/GenBank/DDBJ databases">
        <authorList>
            <person name="Nowell W R."/>
        </authorList>
    </citation>
    <scope>NUCLEOTIDE SEQUENCE</scope>
</reference>
<dbReference type="EMBL" id="CAJOBA010008387">
    <property type="protein sequence ID" value="CAF3827265.1"/>
    <property type="molecule type" value="Genomic_DNA"/>
</dbReference>
<dbReference type="Proteomes" id="UP000677228">
    <property type="component" value="Unassembled WGS sequence"/>
</dbReference>
<comment type="caution">
    <text evidence="2">The sequence shown here is derived from an EMBL/GenBank/DDBJ whole genome shotgun (WGS) entry which is preliminary data.</text>
</comment>
<dbReference type="InterPro" id="IPR057632">
    <property type="entry name" value="TPGS1_C"/>
</dbReference>
<dbReference type="Proteomes" id="UP000682733">
    <property type="component" value="Unassembled WGS sequence"/>
</dbReference>
<dbReference type="EMBL" id="CAJNOQ010001827">
    <property type="protein sequence ID" value="CAF0921809.1"/>
    <property type="molecule type" value="Genomic_DNA"/>
</dbReference>
<dbReference type="EMBL" id="CAJNOK010008373">
    <property type="protein sequence ID" value="CAF1061832.1"/>
    <property type="molecule type" value="Genomic_DNA"/>
</dbReference>
<evidence type="ECO:0000313" key="4">
    <source>
        <dbReference type="EMBL" id="CAF3701000.1"/>
    </source>
</evidence>
<dbReference type="GO" id="GO:0008017">
    <property type="term" value="F:microtubule binding"/>
    <property type="evidence" value="ECO:0007669"/>
    <property type="project" value="TreeGrafter"/>
</dbReference>
<dbReference type="Proteomes" id="UP000681722">
    <property type="component" value="Unassembled WGS sequence"/>
</dbReference>
<evidence type="ECO:0000313" key="5">
    <source>
        <dbReference type="EMBL" id="CAF3827265.1"/>
    </source>
</evidence>
<evidence type="ECO:0000313" key="2">
    <source>
        <dbReference type="EMBL" id="CAF0921809.1"/>
    </source>
</evidence>
<accession>A0A814AYQ1</accession>
<evidence type="ECO:0000313" key="3">
    <source>
        <dbReference type="EMBL" id="CAF1061832.1"/>
    </source>
</evidence>
<proteinExistence type="predicted"/>
<dbReference type="OrthoDB" id="10004515at2759"/>
<sequence>MLLRGCYSYSLYKKKTCLLFVEYEKIVQTFYNQLALYSDNNVDHTLCELLIQTLNESLKTNNDAYSLHESVLKLSPFNLNQLLERSYSRSTNSKNLTKISYDEFLKLAFTTYLNSMKKIT</sequence>
<dbReference type="Proteomes" id="UP000663829">
    <property type="component" value="Unassembled WGS sequence"/>
</dbReference>
<keyword evidence="6" id="KW-1185">Reference proteome</keyword>
<dbReference type="PANTHER" id="PTHR31932">
    <property type="entry name" value="TUBULIN POLYGLUTAMYLASE COMPLEX SUBUNIT 1"/>
    <property type="match status" value="1"/>
</dbReference>
<evidence type="ECO:0000259" key="1">
    <source>
        <dbReference type="Pfam" id="PF24480"/>
    </source>
</evidence>
<dbReference type="PANTHER" id="PTHR31932:SF2">
    <property type="entry name" value="TUBULIN POLYGLUTAMYLASE COMPLEX SUBUNIT 1"/>
    <property type="match status" value="1"/>
</dbReference>
<protein>
    <recommendedName>
        <fullName evidence="1">Tubulin polyglutamylase complex subunit 1-like C-terminal domain-containing protein</fullName>
    </recommendedName>
</protein>
<gene>
    <name evidence="2" type="ORF">GPM918_LOCUS9696</name>
    <name evidence="3" type="ORF">OVA965_LOCUS17455</name>
    <name evidence="4" type="ORF">SRO942_LOCUS9697</name>
    <name evidence="5" type="ORF">TMI583_LOCUS17465</name>
</gene>
<dbReference type="AlphaFoldDB" id="A0A814AYQ1"/>
<dbReference type="InterPro" id="IPR039235">
    <property type="entry name" value="TPGS1"/>
</dbReference>
<dbReference type="Pfam" id="PF24480">
    <property type="entry name" value="TPGS1_C"/>
    <property type="match status" value="1"/>
</dbReference>
<evidence type="ECO:0000313" key="6">
    <source>
        <dbReference type="Proteomes" id="UP000663829"/>
    </source>
</evidence>